<feature type="region of interest" description="Disordered" evidence="1">
    <location>
        <begin position="366"/>
        <end position="395"/>
    </location>
</feature>
<evidence type="ECO:0000313" key="2">
    <source>
        <dbReference type="EMBL" id="MDN4612921.1"/>
    </source>
</evidence>
<reference evidence="2" key="1">
    <citation type="submission" date="2023-06" db="EMBL/GenBank/DDBJ databases">
        <title>MT1 and MT2 Draft Genomes of Novel Species.</title>
        <authorList>
            <person name="Venkateswaran K."/>
        </authorList>
    </citation>
    <scope>NUCLEOTIDE SEQUENCE</scope>
    <source>
        <strain evidence="2">F6_8S_P_1B</strain>
    </source>
</reference>
<evidence type="ECO:0000313" key="3">
    <source>
        <dbReference type="Proteomes" id="UP001174208"/>
    </source>
</evidence>
<feature type="compositionally biased region" description="Polar residues" evidence="1">
    <location>
        <begin position="380"/>
        <end position="395"/>
    </location>
</feature>
<dbReference type="Proteomes" id="UP001174208">
    <property type="component" value="Unassembled WGS sequence"/>
</dbReference>
<organism evidence="2 3">
    <name type="scientific">Leifsonia williamsii</name>
    <dbReference type="NCBI Taxonomy" id="3035919"/>
    <lineage>
        <taxon>Bacteria</taxon>
        <taxon>Bacillati</taxon>
        <taxon>Actinomycetota</taxon>
        <taxon>Actinomycetes</taxon>
        <taxon>Micrococcales</taxon>
        <taxon>Microbacteriaceae</taxon>
        <taxon>Leifsonia</taxon>
    </lineage>
</organism>
<proteinExistence type="predicted"/>
<protein>
    <submittedName>
        <fullName evidence="2">Uncharacterized protein</fullName>
    </submittedName>
</protein>
<comment type="caution">
    <text evidence="2">The sequence shown here is derived from an EMBL/GenBank/DDBJ whole genome shotgun (WGS) entry which is preliminary data.</text>
</comment>
<evidence type="ECO:0000256" key="1">
    <source>
        <dbReference type="SAM" id="MobiDB-lite"/>
    </source>
</evidence>
<sequence length="395" mass="43191">MTLDAAALLDGPRGRRLALEAALQSFDGDDPDHWLIGASVMRLAGDLDVSSGRSTVTFTLVPEGEPEPPEPEWLTVPQLATVLAAAPVAGLPSLLPALTSAVDSARYWQEPDGEDVLAALPELRPALLRVMEAVLAHPDARTWGEPIEPRDQWEVVFETPEGMRDDVPADVDADAAADPDWAEWREEAVAEEFAAATDRPTDPEAPWSGAWWSIPFTRPATLTTTRTLAGAPAGLRLVEDGFGWDRAVSAPVRVEGASVYEVDSPEAWAGLCRRFPLTATASHRHDWYRTTGRAGVWLRPDWAAVAQHYDGVHLSVAGYLRLAGRAIPVTEEAASVIAGWSPDETYWLRRERVRVGVEDRVEWRRGDDGEWEAVPAQDPEANSVQTPTDRNPNGR</sequence>
<accession>A0ABT8K659</accession>
<gene>
    <name evidence="2" type="ORF">P5G50_00535</name>
</gene>
<name>A0ABT8K659_9MICO</name>
<keyword evidence="3" id="KW-1185">Reference proteome</keyword>
<dbReference type="RefSeq" id="WP_301209740.1">
    <property type="nucleotide sequence ID" value="NZ_JAROCF010000001.1"/>
</dbReference>
<dbReference type="EMBL" id="JAROCF010000001">
    <property type="protein sequence ID" value="MDN4612921.1"/>
    <property type="molecule type" value="Genomic_DNA"/>
</dbReference>